<proteinExistence type="predicted"/>
<protein>
    <submittedName>
        <fullName evidence="1">Uncharacterized protein</fullName>
    </submittedName>
</protein>
<dbReference type="RefSeq" id="WP_069518440.1">
    <property type="nucleotide sequence ID" value="NZ_FOFP01000016.1"/>
</dbReference>
<evidence type="ECO:0000313" key="1">
    <source>
        <dbReference type="EMBL" id="SER16935.1"/>
    </source>
</evidence>
<organism evidence="1 2">
    <name type="scientific">Pseudomonas cuatrocienegasensis</name>
    <dbReference type="NCBI Taxonomy" id="543360"/>
    <lineage>
        <taxon>Bacteria</taxon>
        <taxon>Pseudomonadati</taxon>
        <taxon>Pseudomonadota</taxon>
        <taxon>Gammaproteobacteria</taxon>
        <taxon>Pseudomonadales</taxon>
        <taxon>Pseudomonadaceae</taxon>
        <taxon>Pseudomonas</taxon>
    </lineage>
</organism>
<name>A0ABY1BM80_9PSED</name>
<reference evidence="1 2" key="1">
    <citation type="submission" date="2016-10" db="EMBL/GenBank/DDBJ databases">
        <authorList>
            <person name="Varghese N."/>
            <person name="Submissions S."/>
        </authorList>
    </citation>
    <scope>NUCLEOTIDE SEQUENCE [LARGE SCALE GENOMIC DNA]</scope>
    <source>
        <strain evidence="1 2">CIP 109853</strain>
    </source>
</reference>
<dbReference type="Proteomes" id="UP000198512">
    <property type="component" value="Unassembled WGS sequence"/>
</dbReference>
<sequence>MSNRYFVRFATYTTRAGRMTERASWVICYWGSSKADCERWMAETVRRGVNPAYLKVGYKRSPAARAAA</sequence>
<gene>
    <name evidence="1" type="ORF">SAMN05216600_116113</name>
</gene>
<evidence type="ECO:0000313" key="2">
    <source>
        <dbReference type="Proteomes" id="UP000198512"/>
    </source>
</evidence>
<dbReference type="EMBL" id="FOFP01000016">
    <property type="protein sequence ID" value="SER16935.1"/>
    <property type="molecule type" value="Genomic_DNA"/>
</dbReference>
<accession>A0ABY1BM80</accession>
<comment type="caution">
    <text evidence="1">The sequence shown here is derived from an EMBL/GenBank/DDBJ whole genome shotgun (WGS) entry which is preliminary data.</text>
</comment>
<keyword evidence="2" id="KW-1185">Reference proteome</keyword>